<dbReference type="AlphaFoldDB" id="A0A1J5PUQ7"/>
<name>A0A1J5PUQ7_9ZZZZ</name>
<comment type="caution">
    <text evidence="1">The sequence shown here is derived from an EMBL/GenBank/DDBJ whole genome shotgun (WGS) entry which is preliminary data.</text>
</comment>
<protein>
    <submittedName>
        <fullName evidence="1">Uncharacterized protein</fullName>
    </submittedName>
</protein>
<dbReference type="EMBL" id="MLJW01002452">
    <property type="protein sequence ID" value="OIQ74592.1"/>
    <property type="molecule type" value="Genomic_DNA"/>
</dbReference>
<gene>
    <name evidence="1" type="ORF">GALL_437510</name>
</gene>
<accession>A0A1J5PUQ7</accession>
<organism evidence="1">
    <name type="scientific">mine drainage metagenome</name>
    <dbReference type="NCBI Taxonomy" id="410659"/>
    <lineage>
        <taxon>unclassified sequences</taxon>
        <taxon>metagenomes</taxon>
        <taxon>ecological metagenomes</taxon>
    </lineage>
</organism>
<reference evidence="1" key="1">
    <citation type="submission" date="2016-10" db="EMBL/GenBank/DDBJ databases">
        <title>Sequence of Gallionella enrichment culture.</title>
        <authorList>
            <person name="Poehlein A."/>
            <person name="Muehling M."/>
            <person name="Daniel R."/>
        </authorList>
    </citation>
    <scope>NUCLEOTIDE SEQUENCE</scope>
</reference>
<evidence type="ECO:0000313" key="1">
    <source>
        <dbReference type="EMBL" id="OIQ74592.1"/>
    </source>
</evidence>
<sequence length="183" mass="21111">MRLADACSHRANADFGNELDVNPGIPIRVLQVVNKLGQIFDRVDIVMWRRRDQSNTRGRVTGLGNPWVNLVGRELSPLSWLGALRHFYLKIVGVHKVFASHAEPAGCHLFDRRPLRVAICKHQVAVRIFATFTRIGFSTQTVHGDRQSLVRLFRDRAVRHRSRRESLDDRFDRLHFVDWNGVL</sequence>
<proteinExistence type="predicted"/>